<sequence>MSRYFFIKRISSRENPWNCDMSWRDNARTQPPPISEHTLDLSQLLEVTREKCFHAQSLIEEDLLCHFNFSPKRVQLVGDLDDRMSKAEMLKALKARKTEPEGASRSLDKGKRKAEAEGGQRREKRHHENTPEPAREMITETPVSEPIGAKGKAPEQQSTEEPYVLLDACAISFVAKPSGSVSLDFTRRLIPDQDYDVVTSVLDLAALEASSLHFMQALVWSGEVANRLIQAREEITKTKHSMDEQLAEIRANNDKEREVMTLELEASRDEAQLSKARALRVEEENKALQAELDKWRGEAANSWELGKEKFCSPKSLEESGYTEEEHPAPFLDVERALAAVSDDDDAEESNLSQEEAPPA</sequence>
<protein>
    <submittedName>
        <fullName evidence="3">Uncharacterized protein</fullName>
    </submittedName>
</protein>
<keyword evidence="4" id="KW-1185">Reference proteome</keyword>
<proteinExistence type="predicted"/>
<reference evidence="3 4" key="1">
    <citation type="journal article" date="2015" name="Proc. Natl. Acad. Sci. U.S.A.">
        <title>The resurrection genome of Boea hygrometrica: A blueprint for survival of dehydration.</title>
        <authorList>
            <person name="Xiao L."/>
            <person name="Yang G."/>
            <person name="Zhang L."/>
            <person name="Yang X."/>
            <person name="Zhao S."/>
            <person name="Ji Z."/>
            <person name="Zhou Q."/>
            <person name="Hu M."/>
            <person name="Wang Y."/>
            <person name="Chen M."/>
            <person name="Xu Y."/>
            <person name="Jin H."/>
            <person name="Xiao X."/>
            <person name="Hu G."/>
            <person name="Bao F."/>
            <person name="Hu Y."/>
            <person name="Wan P."/>
            <person name="Li L."/>
            <person name="Deng X."/>
            <person name="Kuang T."/>
            <person name="Xiang C."/>
            <person name="Zhu J.K."/>
            <person name="Oliver M.J."/>
            <person name="He Y."/>
        </authorList>
    </citation>
    <scope>NUCLEOTIDE SEQUENCE [LARGE SCALE GENOMIC DNA]</scope>
    <source>
        <strain evidence="4">cv. XS01</strain>
    </source>
</reference>
<feature type="coiled-coil region" evidence="1">
    <location>
        <begin position="232"/>
        <end position="298"/>
    </location>
</feature>
<feature type="region of interest" description="Disordered" evidence="2">
    <location>
        <begin position="337"/>
        <end position="359"/>
    </location>
</feature>
<organism evidence="3 4">
    <name type="scientific">Dorcoceras hygrometricum</name>
    <dbReference type="NCBI Taxonomy" id="472368"/>
    <lineage>
        <taxon>Eukaryota</taxon>
        <taxon>Viridiplantae</taxon>
        <taxon>Streptophyta</taxon>
        <taxon>Embryophyta</taxon>
        <taxon>Tracheophyta</taxon>
        <taxon>Spermatophyta</taxon>
        <taxon>Magnoliopsida</taxon>
        <taxon>eudicotyledons</taxon>
        <taxon>Gunneridae</taxon>
        <taxon>Pentapetalae</taxon>
        <taxon>asterids</taxon>
        <taxon>lamiids</taxon>
        <taxon>Lamiales</taxon>
        <taxon>Gesneriaceae</taxon>
        <taxon>Didymocarpoideae</taxon>
        <taxon>Trichosporeae</taxon>
        <taxon>Loxocarpinae</taxon>
        <taxon>Dorcoceras</taxon>
    </lineage>
</organism>
<dbReference type="AlphaFoldDB" id="A0A2Z7CBE2"/>
<evidence type="ECO:0000256" key="2">
    <source>
        <dbReference type="SAM" id="MobiDB-lite"/>
    </source>
</evidence>
<dbReference type="Proteomes" id="UP000250235">
    <property type="component" value="Unassembled WGS sequence"/>
</dbReference>
<accession>A0A2Z7CBE2</accession>
<evidence type="ECO:0000313" key="4">
    <source>
        <dbReference type="Proteomes" id="UP000250235"/>
    </source>
</evidence>
<name>A0A2Z7CBE2_9LAMI</name>
<feature type="region of interest" description="Disordered" evidence="2">
    <location>
        <begin position="93"/>
        <end position="157"/>
    </location>
</feature>
<dbReference type="EMBL" id="KQ997561">
    <property type="protein sequence ID" value="KZV43973.1"/>
    <property type="molecule type" value="Genomic_DNA"/>
</dbReference>
<evidence type="ECO:0000313" key="3">
    <source>
        <dbReference type="EMBL" id="KZV43973.1"/>
    </source>
</evidence>
<gene>
    <name evidence="3" type="ORF">F511_33486</name>
</gene>
<evidence type="ECO:0000256" key="1">
    <source>
        <dbReference type="SAM" id="Coils"/>
    </source>
</evidence>
<keyword evidence="1" id="KW-0175">Coiled coil</keyword>
<feature type="compositionally biased region" description="Basic and acidic residues" evidence="2">
    <location>
        <begin position="93"/>
        <end position="138"/>
    </location>
</feature>